<reference evidence="2" key="1">
    <citation type="submission" date="2016-10" db="EMBL/GenBank/DDBJ databases">
        <authorList>
            <person name="Varghese N."/>
            <person name="Submissions S."/>
        </authorList>
    </citation>
    <scope>NUCLEOTIDE SEQUENCE [LARGE SCALE GENOMIC DNA]</scope>
    <source>
        <strain evidence="2">DSM 45237</strain>
    </source>
</reference>
<dbReference type="RefSeq" id="WP_069111424.1">
    <property type="nucleotide sequence ID" value="NZ_FNUC01000004.1"/>
</dbReference>
<evidence type="ECO:0000313" key="2">
    <source>
        <dbReference type="Proteomes" id="UP000181980"/>
    </source>
</evidence>
<evidence type="ECO:0000313" key="1">
    <source>
        <dbReference type="EMBL" id="SEF18809.1"/>
    </source>
</evidence>
<dbReference type="STRING" id="561176.SAMN04488561_6880"/>
<dbReference type="EMBL" id="FNUC01000004">
    <property type="protein sequence ID" value="SEF18809.1"/>
    <property type="molecule type" value="Genomic_DNA"/>
</dbReference>
<accession>A0A1H5PYM3</accession>
<gene>
    <name evidence="1" type="ORF">SAMN04488561_6880</name>
</gene>
<proteinExistence type="predicted"/>
<name>A0A1H5PYM3_9ACTN</name>
<dbReference type="OrthoDB" id="4485313at2"/>
<dbReference type="Proteomes" id="UP000181980">
    <property type="component" value="Unassembled WGS sequence"/>
</dbReference>
<organism evidence="1 2">
    <name type="scientific">Jiangella alba</name>
    <dbReference type="NCBI Taxonomy" id="561176"/>
    <lineage>
        <taxon>Bacteria</taxon>
        <taxon>Bacillati</taxon>
        <taxon>Actinomycetota</taxon>
        <taxon>Actinomycetes</taxon>
        <taxon>Jiangellales</taxon>
        <taxon>Jiangellaceae</taxon>
        <taxon>Jiangella</taxon>
    </lineage>
</organism>
<keyword evidence="2" id="KW-1185">Reference proteome</keyword>
<dbReference type="AlphaFoldDB" id="A0A1H5PYM3"/>
<sequence length="168" mass="18077">MTELFSGEVSVHYGFAHLLTNGPEEPAMPDVARRGQRNGLAGAAVAHQVHLITGLHTGSVAFTVAWSAAEPPPDDQWDEVVEVSLDVAKTSGALTSFDDLHPLTLPAAGSHRVRYSAAGFAAGRQVDTARPGPDRYLLQLWPAPPAPDRIVRQTSAHAAYWHDVAWKE</sequence>
<protein>
    <submittedName>
        <fullName evidence="1">Uncharacterized protein</fullName>
    </submittedName>
</protein>